<evidence type="ECO:0000256" key="8">
    <source>
        <dbReference type="ARBA" id="ARBA00023006"/>
    </source>
</evidence>
<accession>A0A367IL35</accession>
<dbReference type="PANTHER" id="PTHR12866">
    <property type="entry name" value="UBIQUITIN-LIKE-CONJUGATING ENZYME ATG3"/>
    <property type="match status" value="1"/>
</dbReference>
<evidence type="ECO:0000256" key="2">
    <source>
        <dbReference type="ARBA" id="ARBA00007683"/>
    </source>
</evidence>
<evidence type="ECO:0000313" key="11">
    <source>
        <dbReference type="EMBL" id="RCH78343.1"/>
    </source>
</evidence>
<organism evidence="11 12">
    <name type="scientific">Rhizopus stolonifer</name>
    <name type="common">Rhizopus nigricans</name>
    <dbReference type="NCBI Taxonomy" id="4846"/>
    <lineage>
        <taxon>Eukaryota</taxon>
        <taxon>Fungi</taxon>
        <taxon>Fungi incertae sedis</taxon>
        <taxon>Mucoromycota</taxon>
        <taxon>Mucoromycotina</taxon>
        <taxon>Mucoromycetes</taxon>
        <taxon>Mucorales</taxon>
        <taxon>Mucorineae</taxon>
        <taxon>Rhizopodaceae</taxon>
        <taxon>Rhizopus</taxon>
    </lineage>
</organism>
<dbReference type="Proteomes" id="UP000253551">
    <property type="component" value="Unassembled WGS sequence"/>
</dbReference>
<comment type="caution">
    <text evidence="11">The sequence shown here is derived from an EMBL/GenBank/DDBJ whole genome shotgun (WGS) entry which is preliminary data.</text>
</comment>
<dbReference type="AlphaFoldDB" id="A0A367IL35"/>
<gene>
    <name evidence="11" type="primary">ATG3_1</name>
    <name evidence="11" type="ORF">CU098_001880</name>
</gene>
<evidence type="ECO:0000256" key="1">
    <source>
        <dbReference type="ARBA" id="ARBA00004496"/>
    </source>
</evidence>
<dbReference type="InterPro" id="IPR007135">
    <property type="entry name" value="Atg3/Atg10"/>
</dbReference>
<dbReference type="GO" id="GO:0000407">
    <property type="term" value="C:phagophore assembly site"/>
    <property type="evidence" value="ECO:0007669"/>
    <property type="project" value="TreeGrafter"/>
</dbReference>
<evidence type="ECO:0000256" key="3">
    <source>
        <dbReference type="ARBA" id="ARBA00018067"/>
    </source>
</evidence>
<reference evidence="11 12" key="1">
    <citation type="journal article" date="2018" name="G3 (Bethesda)">
        <title>Phylogenetic and Phylogenomic Definition of Rhizopus Species.</title>
        <authorList>
            <person name="Gryganskyi A.P."/>
            <person name="Golan J."/>
            <person name="Dolatabadi S."/>
            <person name="Mondo S."/>
            <person name="Robb S."/>
            <person name="Idnurm A."/>
            <person name="Muszewska A."/>
            <person name="Steczkiewicz K."/>
            <person name="Masonjones S."/>
            <person name="Liao H.L."/>
            <person name="Gajdeczka M.T."/>
            <person name="Anike F."/>
            <person name="Vuek A."/>
            <person name="Anishchenko I.M."/>
            <person name="Voigt K."/>
            <person name="de Hoog G.S."/>
            <person name="Smith M.E."/>
            <person name="Heitman J."/>
            <person name="Vilgalys R."/>
            <person name="Stajich J.E."/>
        </authorList>
    </citation>
    <scope>NUCLEOTIDE SEQUENCE [LARGE SCALE GENOMIC DNA]</scope>
    <source>
        <strain evidence="11 12">LSU 92-RS-03</strain>
    </source>
</reference>
<evidence type="ECO:0000256" key="9">
    <source>
        <dbReference type="ARBA" id="ARBA00032144"/>
    </source>
</evidence>
<comment type="similarity">
    <text evidence="2">Belongs to the ATG3 family.</text>
</comment>
<proteinExistence type="inferred from homology"/>
<keyword evidence="12" id="KW-1185">Reference proteome</keyword>
<dbReference type="Gene3D" id="3.30.1460.50">
    <property type="match status" value="1"/>
</dbReference>
<evidence type="ECO:0000256" key="6">
    <source>
        <dbReference type="ARBA" id="ARBA00022786"/>
    </source>
</evidence>
<dbReference type="EMBL" id="PJQM01007313">
    <property type="protein sequence ID" value="RCH78343.1"/>
    <property type="molecule type" value="Genomic_DNA"/>
</dbReference>
<dbReference type="OrthoDB" id="1584384at2759"/>
<name>A0A367IL35_RHIST</name>
<dbReference type="GO" id="GO:0005829">
    <property type="term" value="C:cytosol"/>
    <property type="evidence" value="ECO:0007669"/>
    <property type="project" value="TreeGrafter"/>
</dbReference>
<dbReference type="PANTHER" id="PTHR12866:SF2">
    <property type="entry name" value="UBIQUITIN-LIKE-CONJUGATING ENZYME ATG3"/>
    <property type="match status" value="1"/>
</dbReference>
<comment type="subcellular location">
    <subcellularLocation>
        <location evidence="1">Cytoplasm</location>
    </subcellularLocation>
</comment>
<keyword evidence="8" id="KW-0072">Autophagy</keyword>
<evidence type="ECO:0000256" key="10">
    <source>
        <dbReference type="ARBA" id="ARBA00033139"/>
    </source>
</evidence>
<dbReference type="GO" id="GO:0015031">
    <property type="term" value="P:protein transport"/>
    <property type="evidence" value="ECO:0007669"/>
    <property type="project" value="UniProtKB-KW"/>
</dbReference>
<keyword evidence="4" id="KW-0813">Transport</keyword>
<keyword evidence="7" id="KW-0653">Protein transport</keyword>
<dbReference type="STRING" id="4846.A0A367IL35"/>
<evidence type="ECO:0000256" key="7">
    <source>
        <dbReference type="ARBA" id="ARBA00022927"/>
    </source>
</evidence>
<dbReference type="GO" id="GO:0061723">
    <property type="term" value="P:glycophagy"/>
    <property type="evidence" value="ECO:0007669"/>
    <property type="project" value="TreeGrafter"/>
</dbReference>
<evidence type="ECO:0000256" key="5">
    <source>
        <dbReference type="ARBA" id="ARBA00022490"/>
    </source>
</evidence>
<dbReference type="GO" id="GO:0044804">
    <property type="term" value="P:nucleophagy"/>
    <property type="evidence" value="ECO:0007669"/>
    <property type="project" value="TreeGrafter"/>
</dbReference>
<dbReference type="GO" id="GO:0019776">
    <property type="term" value="F:Atg8-family ligase activity"/>
    <property type="evidence" value="ECO:0007669"/>
    <property type="project" value="TreeGrafter"/>
</dbReference>
<dbReference type="GO" id="GO:0000422">
    <property type="term" value="P:autophagy of mitochondrion"/>
    <property type="evidence" value="ECO:0007669"/>
    <property type="project" value="TreeGrafter"/>
</dbReference>
<dbReference type="Pfam" id="PF03987">
    <property type="entry name" value="Autophagy_act_C"/>
    <property type="match status" value="1"/>
</dbReference>
<evidence type="ECO:0000256" key="4">
    <source>
        <dbReference type="ARBA" id="ARBA00022448"/>
    </source>
</evidence>
<keyword evidence="5" id="KW-0963">Cytoplasm</keyword>
<evidence type="ECO:0000313" key="12">
    <source>
        <dbReference type="Proteomes" id="UP000253551"/>
    </source>
</evidence>
<keyword evidence="6" id="KW-0833">Ubl conjugation pathway</keyword>
<dbReference type="FunFam" id="3.30.1460.50:FF:000007">
    <property type="entry name" value="Autophagy-related protein 3"/>
    <property type="match status" value="1"/>
</dbReference>
<dbReference type="GO" id="GO:0000045">
    <property type="term" value="P:autophagosome assembly"/>
    <property type="evidence" value="ECO:0007669"/>
    <property type="project" value="TreeGrafter"/>
</dbReference>
<protein>
    <recommendedName>
        <fullName evidence="3">Autophagy-related protein 3</fullName>
    </recommendedName>
    <alternativeName>
        <fullName evidence="9 10">Autophagy-related E2-like conjugation enzyme ATG3</fullName>
    </alternativeName>
</protein>
<feature type="non-terminal residue" evidence="11">
    <location>
        <position position="1"/>
    </location>
</feature>
<sequence length="131" mass="15501">AVDYAKNTNDKVLQVRTYDVFITYDKYYQTPRMWLFGYDEEKRPLTTTQVFEDVSQDYVKKTVTIEPHTHLSLNLASIHPCKHAEVMKKIIERMSEKEDAEKLRVDQYMILFLKFLSSVVPTIDYDHTIST</sequence>